<organism evidence="2 3">
    <name type="scientific">Heterodermia speciosa</name>
    <dbReference type="NCBI Taxonomy" id="116794"/>
    <lineage>
        <taxon>Eukaryota</taxon>
        <taxon>Fungi</taxon>
        <taxon>Dikarya</taxon>
        <taxon>Ascomycota</taxon>
        <taxon>Pezizomycotina</taxon>
        <taxon>Lecanoromycetes</taxon>
        <taxon>OSLEUM clade</taxon>
        <taxon>Lecanoromycetidae</taxon>
        <taxon>Caliciales</taxon>
        <taxon>Physciaceae</taxon>
        <taxon>Heterodermia</taxon>
    </lineage>
</organism>
<comment type="caution">
    <text evidence="2">The sequence shown here is derived from an EMBL/GenBank/DDBJ whole genome shotgun (WGS) entry which is preliminary data.</text>
</comment>
<reference evidence="2" key="1">
    <citation type="submission" date="2021-03" db="EMBL/GenBank/DDBJ databases">
        <authorList>
            <person name="Tagirdzhanova G."/>
        </authorList>
    </citation>
    <scope>NUCLEOTIDE SEQUENCE</scope>
</reference>
<dbReference type="Proteomes" id="UP000664521">
    <property type="component" value="Unassembled WGS sequence"/>
</dbReference>
<name>A0A8H3EP45_9LECA</name>
<dbReference type="AlphaFoldDB" id="A0A8H3EP45"/>
<keyword evidence="3" id="KW-1185">Reference proteome</keyword>
<feature type="compositionally biased region" description="Low complexity" evidence="1">
    <location>
        <begin position="1"/>
        <end position="10"/>
    </location>
</feature>
<proteinExistence type="predicted"/>
<sequence>MGFLSSLFSSRSHRYPTPKQTKNLSNAKYLALRDAELKRVAMQKKADAEKLRRAALKKKVDAAKLAHRRAWEAREREKKVVRERERRGR</sequence>
<accession>A0A8H3EP45</accession>
<evidence type="ECO:0000313" key="3">
    <source>
        <dbReference type="Proteomes" id="UP000664521"/>
    </source>
</evidence>
<evidence type="ECO:0000313" key="2">
    <source>
        <dbReference type="EMBL" id="CAF9910201.1"/>
    </source>
</evidence>
<evidence type="ECO:0000256" key="1">
    <source>
        <dbReference type="SAM" id="MobiDB-lite"/>
    </source>
</evidence>
<feature type="region of interest" description="Disordered" evidence="1">
    <location>
        <begin position="1"/>
        <end position="22"/>
    </location>
</feature>
<protein>
    <submittedName>
        <fullName evidence="2">Uncharacterized protein</fullName>
    </submittedName>
</protein>
<gene>
    <name evidence="2" type="ORF">HETSPECPRED_009650</name>
</gene>
<dbReference type="EMBL" id="CAJPDS010000008">
    <property type="protein sequence ID" value="CAF9910201.1"/>
    <property type="molecule type" value="Genomic_DNA"/>
</dbReference>